<accession>A0A8T0DYF9</accession>
<evidence type="ECO:0000313" key="2">
    <source>
        <dbReference type="Proteomes" id="UP000807504"/>
    </source>
</evidence>
<dbReference type="Proteomes" id="UP000807504">
    <property type="component" value="Unassembled WGS sequence"/>
</dbReference>
<protein>
    <submittedName>
        <fullName evidence="1">Uncharacterized protein</fullName>
    </submittedName>
</protein>
<keyword evidence="2" id="KW-1185">Reference proteome</keyword>
<comment type="caution">
    <text evidence="1">The sequence shown here is derived from an EMBL/GenBank/DDBJ whole genome shotgun (WGS) entry which is preliminary data.</text>
</comment>
<reference evidence="1" key="2">
    <citation type="submission" date="2020-06" db="EMBL/GenBank/DDBJ databases">
        <authorList>
            <person name="Sheffer M."/>
        </authorList>
    </citation>
    <scope>NUCLEOTIDE SEQUENCE</scope>
</reference>
<dbReference type="AlphaFoldDB" id="A0A8T0DYF9"/>
<name>A0A8T0DYF9_ARGBR</name>
<organism evidence="1 2">
    <name type="scientific">Argiope bruennichi</name>
    <name type="common">Wasp spider</name>
    <name type="synonym">Aranea bruennichi</name>
    <dbReference type="NCBI Taxonomy" id="94029"/>
    <lineage>
        <taxon>Eukaryota</taxon>
        <taxon>Metazoa</taxon>
        <taxon>Ecdysozoa</taxon>
        <taxon>Arthropoda</taxon>
        <taxon>Chelicerata</taxon>
        <taxon>Arachnida</taxon>
        <taxon>Araneae</taxon>
        <taxon>Araneomorphae</taxon>
        <taxon>Entelegynae</taxon>
        <taxon>Araneoidea</taxon>
        <taxon>Araneidae</taxon>
        <taxon>Argiope</taxon>
    </lineage>
</organism>
<dbReference type="EMBL" id="JABXBU010002231">
    <property type="protein sequence ID" value="KAF8763296.1"/>
    <property type="molecule type" value="Genomic_DNA"/>
</dbReference>
<proteinExistence type="predicted"/>
<gene>
    <name evidence="1" type="ORF">HNY73_021496</name>
</gene>
<sequence length="197" mass="22488">MTGAAKVFQRLKRNYCGHQKRNTGPCKCCVENFHSDLSVREFLLRTDHCAPDMALKLKNTKARLALDGFRKLEAYDFERKHRKEVPSCQTAWLRVYRNDLKPSLYPRFHEFNKTGIGRFLCSCLPIESARSMMKPLDSTPSQMLGRENVRMPCDLLFWGAPPDVPSSPEEYVHELTGTLKCARGSPVIGSTFATEKD</sequence>
<reference evidence="1" key="1">
    <citation type="journal article" date="2020" name="bioRxiv">
        <title>Chromosome-level reference genome of the European wasp spider Argiope bruennichi: a resource for studies on range expansion and evolutionary adaptation.</title>
        <authorList>
            <person name="Sheffer M.M."/>
            <person name="Hoppe A."/>
            <person name="Krehenwinkel H."/>
            <person name="Uhl G."/>
            <person name="Kuss A.W."/>
            <person name="Jensen L."/>
            <person name="Jensen C."/>
            <person name="Gillespie R.G."/>
            <person name="Hoff K.J."/>
            <person name="Prost S."/>
        </authorList>
    </citation>
    <scope>NUCLEOTIDE SEQUENCE</scope>
</reference>
<evidence type="ECO:0000313" key="1">
    <source>
        <dbReference type="EMBL" id="KAF8763296.1"/>
    </source>
</evidence>